<reference evidence="3" key="1">
    <citation type="submission" date="2017-09" db="EMBL/GenBank/DDBJ databases">
        <title>Metaegenomics of thermophilic ammonia-oxidizing enrichment culture.</title>
        <authorList>
            <person name="Kato S."/>
            <person name="Suzuki K."/>
        </authorList>
    </citation>
    <scope>NUCLEOTIDE SEQUENCE [LARGE SCALE GENOMIC DNA]</scope>
</reference>
<feature type="region of interest" description="Disordered" evidence="1">
    <location>
        <begin position="71"/>
        <end position="93"/>
    </location>
</feature>
<dbReference type="AlphaFoldDB" id="A0A2H5Y3H6"/>
<gene>
    <name evidence="2" type="ORF">HRbin22_00212</name>
</gene>
<dbReference type="Proteomes" id="UP000236642">
    <property type="component" value="Unassembled WGS sequence"/>
</dbReference>
<protein>
    <submittedName>
        <fullName evidence="2">Uncharacterized protein</fullName>
    </submittedName>
</protein>
<organism evidence="2 3">
    <name type="scientific">Candidatus Thermoflexus japonica</name>
    <dbReference type="NCBI Taxonomy" id="2035417"/>
    <lineage>
        <taxon>Bacteria</taxon>
        <taxon>Bacillati</taxon>
        <taxon>Chloroflexota</taxon>
        <taxon>Thermoflexia</taxon>
        <taxon>Thermoflexales</taxon>
        <taxon>Thermoflexaceae</taxon>
        <taxon>Thermoflexus</taxon>
    </lineage>
</organism>
<sequence>MPMRLLRAERLEPKQVFACVDCDPPPRRPRVHRRYRFILVDDSGRERVYCLPCAAEHLGVSQGFLRRIADSSGERDSRTLPGLSGRGRCRSDR</sequence>
<evidence type="ECO:0000256" key="1">
    <source>
        <dbReference type="SAM" id="MobiDB-lite"/>
    </source>
</evidence>
<comment type="caution">
    <text evidence="2">The sequence shown here is derived from an EMBL/GenBank/DDBJ whole genome shotgun (WGS) entry which is preliminary data.</text>
</comment>
<evidence type="ECO:0000313" key="2">
    <source>
        <dbReference type="EMBL" id="GBD07986.1"/>
    </source>
</evidence>
<dbReference type="EMBL" id="BEHY01000002">
    <property type="protein sequence ID" value="GBD07986.1"/>
    <property type="molecule type" value="Genomic_DNA"/>
</dbReference>
<accession>A0A2H5Y3H6</accession>
<name>A0A2H5Y3H6_9CHLR</name>
<proteinExistence type="predicted"/>
<evidence type="ECO:0000313" key="3">
    <source>
        <dbReference type="Proteomes" id="UP000236642"/>
    </source>
</evidence>